<gene>
    <name evidence="1" type="ORF">EXE25_19145</name>
</gene>
<sequence length="169" mass="19606">MNDVLSVSAALIPSLLVVYGYKIWRSQKAKEILATKAQDIYFELDKLDVVLSNHKELIETTPELITRESVVYAEVKAECNDLVKKLKLFKDLLEYEKSPHYLDFKCFYNKLNMFDRNLKVSDNIKPFVNNSLIKAINYNNEVREALNISSLPQLIEDIKLDLVEVILHK</sequence>
<protein>
    <submittedName>
        <fullName evidence="1">Uncharacterized protein</fullName>
    </submittedName>
</protein>
<comment type="caution">
    <text evidence="1">The sequence shown here is derived from an EMBL/GenBank/DDBJ whole genome shotgun (WGS) entry which is preliminary data.</text>
</comment>
<evidence type="ECO:0000313" key="2">
    <source>
        <dbReference type="Proteomes" id="UP000293483"/>
    </source>
</evidence>
<reference evidence="1 2" key="1">
    <citation type="submission" date="2019-02" db="EMBL/GenBank/DDBJ databases">
        <title>The Batch Genome Submission of Acinetobacter spp. strains.</title>
        <authorList>
            <person name="Qin J."/>
            <person name="Hu Y."/>
            <person name="Ye H."/>
            <person name="Wei L."/>
            <person name="Feng Y."/>
            <person name="Zong Z."/>
        </authorList>
    </citation>
    <scope>NUCLEOTIDE SEQUENCE [LARGE SCALE GENOMIC DNA]</scope>
    <source>
        <strain evidence="1 2">WCHABo060081</strain>
    </source>
</reference>
<name>A0A4Q7AKU1_9GAMM</name>
<dbReference type="EMBL" id="SGSU01000052">
    <property type="protein sequence ID" value="RZG63569.1"/>
    <property type="molecule type" value="Genomic_DNA"/>
</dbReference>
<evidence type="ECO:0000313" key="1">
    <source>
        <dbReference type="EMBL" id="RZG63569.1"/>
    </source>
</evidence>
<accession>A0A4Q7AKU1</accession>
<dbReference type="Proteomes" id="UP000293483">
    <property type="component" value="Unassembled WGS sequence"/>
</dbReference>
<proteinExistence type="predicted"/>
<organism evidence="1 2">
    <name type="scientific">Acinetobacter bouvetii</name>
    <dbReference type="NCBI Taxonomy" id="202951"/>
    <lineage>
        <taxon>Bacteria</taxon>
        <taxon>Pseudomonadati</taxon>
        <taxon>Pseudomonadota</taxon>
        <taxon>Gammaproteobacteria</taxon>
        <taxon>Moraxellales</taxon>
        <taxon>Moraxellaceae</taxon>
        <taxon>Acinetobacter</taxon>
    </lineage>
</organism>
<dbReference type="RefSeq" id="WP_130149023.1">
    <property type="nucleotide sequence ID" value="NZ_SGSU01000052.1"/>
</dbReference>
<dbReference type="AlphaFoldDB" id="A0A4Q7AKU1"/>